<organism evidence="1 2">
    <name type="scientific">Mythimna loreyi</name>
    <dbReference type="NCBI Taxonomy" id="667449"/>
    <lineage>
        <taxon>Eukaryota</taxon>
        <taxon>Metazoa</taxon>
        <taxon>Ecdysozoa</taxon>
        <taxon>Arthropoda</taxon>
        <taxon>Hexapoda</taxon>
        <taxon>Insecta</taxon>
        <taxon>Pterygota</taxon>
        <taxon>Neoptera</taxon>
        <taxon>Endopterygota</taxon>
        <taxon>Lepidoptera</taxon>
        <taxon>Glossata</taxon>
        <taxon>Ditrysia</taxon>
        <taxon>Noctuoidea</taxon>
        <taxon>Noctuidae</taxon>
        <taxon>Noctuinae</taxon>
        <taxon>Hadenini</taxon>
        <taxon>Mythimna</taxon>
    </lineage>
</organism>
<sequence length="1299" mass="137641">MGAALSHPQEGEACDGAVVTAAPPTMADVIRERKKKAAGSGLGTLRRRIALVRRPRDNRPDRGCEHARFIRSVVSSWRLVEVFLLCEELEAGAALRDLVTQAELAREPAGALHADLAQAYKDRWWCDVELVGSGWSLAAHRAVLCARCSYFRDLLQRYPPSCCRVPLEGAGASLSRDELEACVLALYAGTSVCSRGTLCALCAKWDRGVNADGDLDIINVDNNGTCRSSSVCGCGRSRVDAATLRRLGALLGFSLDSLHHDMRYLLDSGEMADARLVFRLEGGCGLAYGFRTALELPCHRLVLAARSRFFRSVMSRRSPGGAGGGAAAWCVDEKVLPRRFARALLHAAYTDIVDLSLIGRNSTSPSSTNSTGTGTNAWAGVTRSGTRPVTAAMLDDAFQLYEISRFLEMPIVVQGCEDAIVEALCPDSLPHVLRWAAQAHASQWVQRQAMRYLRDEFPTIMSSNSCGRIPSHALAEALSSPFLQASEPQALRALLRWAACAQPQRESNIVWSRAQSVGRRGCRRRDAGDAALRDALAPLAPLLRLEHLPPDHDLLQQVVRRGIVAGAAGERAGAADAWLGRGSYRPPRCFLPYLDEIKALLEDQAVPEAELARARRERYLQRIPDTLYMVAPGRVGARSPRSSSPTSSLAGAARACVSPRVLAGLRARARHLRAAPPARRAAALHDNDTLTVYKQIALRAVREMSLPDACAELLIAELDTDRERDAEQWECGADRQPDSVRVWCVDEQPGHECCRSLGGSVRCASTGSLRAQHAASGDTSRTGTCRREGGSRSADAAQHRQSVSSSSSRLSGAACGASTARLSAAVPDVAMAPNANTHLLTARDYFRHAPHREYSGGGVLQLDLGDGATHTPRPGSRAQRAGTAQSTRQQREHTPAMSCLRSRADEDELRAAIELSVIRAYSSSRPPLGSAPLGAAPLLLGASPARAAASAPPAPRTAATLPQDRTHHSLHATNSTYSSSRPPLGSAPLGAAPLLLGASPARAAASAPPAPRTAATLPQDRTHHSLHATNSTYSSSRPPLGSAPLGAAPLLLGASPARAAASAPPAPRTAATLPQDRTHHSLHATNSTYSSSRPPLGSAPLGAAPLLLGASPARAAASAPPAPRTAATLPQDRTHHSLHATNSARSRASASPQRVSERSTPTPQHLASRRLGYTGRTSGAPGGAGGPAVAGAGPSRSPSPSAAPAEAPHERLYRQQAAHPHYRLEASYSGSSSSSRHTRSTTPATTASDCARRHARATVAPQWRHSGATGSRTAHHSDCALSDDTVPTEEGTQVCCVEL</sequence>
<comment type="caution">
    <text evidence="1">The sequence shown here is derived from an EMBL/GenBank/DDBJ whole genome shotgun (WGS) entry which is preliminary data.</text>
</comment>
<dbReference type="EMBL" id="CM056806">
    <property type="protein sequence ID" value="KAJ8705137.1"/>
    <property type="molecule type" value="Genomic_DNA"/>
</dbReference>
<proteinExistence type="predicted"/>
<name>A0ACC2Q227_9NEOP</name>
<evidence type="ECO:0000313" key="1">
    <source>
        <dbReference type="EMBL" id="KAJ8705137.1"/>
    </source>
</evidence>
<gene>
    <name evidence="1" type="ORF">PYW08_012457</name>
</gene>
<dbReference type="Proteomes" id="UP001231649">
    <property type="component" value="Chromosome 30"/>
</dbReference>
<accession>A0ACC2Q227</accession>
<keyword evidence="2" id="KW-1185">Reference proteome</keyword>
<evidence type="ECO:0000313" key="2">
    <source>
        <dbReference type="Proteomes" id="UP001231649"/>
    </source>
</evidence>
<protein>
    <submittedName>
        <fullName evidence="1">Uncharacterized protein</fullName>
    </submittedName>
</protein>
<reference evidence="1" key="1">
    <citation type="submission" date="2023-03" db="EMBL/GenBank/DDBJ databases">
        <title>Chromosome-level genomes of two armyworms, Mythimna separata and Mythimna loreyi, provide insights into the biosynthesis and reception of sex pheromones.</title>
        <authorList>
            <person name="Zhao H."/>
        </authorList>
    </citation>
    <scope>NUCLEOTIDE SEQUENCE</scope>
    <source>
        <strain evidence="1">BeijingLab</strain>
    </source>
</reference>